<dbReference type="PANTHER" id="PTHR46889">
    <property type="entry name" value="TRANSPOSASE INSF FOR INSERTION SEQUENCE IS3B-RELATED"/>
    <property type="match status" value="1"/>
</dbReference>
<dbReference type="GO" id="GO:0015074">
    <property type="term" value="P:DNA integration"/>
    <property type="evidence" value="ECO:0007669"/>
    <property type="project" value="InterPro"/>
</dbReference>
<feature type="region of interest" description="Disordered" evidence="1">
    <location>
        <begin position="170"/>
        <end position="191"/>
    </location>
</feature>
<dbReference type="HOGENOM" id="CLU_093676_0_1_6"/>
<reference evidence="3 4" key="1">
    <citation type="submission" date="2013-05" db="EMBL/GenBank/DDBJ databases">
        <title>Complete genome sequence of the lipase-producing bacterium Photobacterium gaetbulicola Gung47.</title>
        <authorList>
            <person name="Kim Y.-O."/>
        </authorList>
    </citation>
    <scope>NUCLEOTIDE SEQUENCE [LARGE SCALE GENOMIC DNA]</scope>
    <source>
        <strain evidence="3 4">Gung47</strain>
    </source>
</reference>
<organism evidence="3 4">
    <name type="scientific">Photobacterium gaetbulicola Gung47</name>
    <dbReference type="NCBI Taxonomy" id="658445"/>
    <lineage>
        <taxon>Bacteria</taxon>
        <taxon>Pseudomonadati</taxon>
        <taxon>Pseudomonadota</taxon>
        <taxon>Gammaproteobacteria</taxon>
        <taxon>Vibrionales</taxon>
        <taxon>Vibrionaceae</taxon>
        <taxon>Photobacterium</taxon>
    </lineage>
</organism>
<accession>A0A0C5W286</accession>
<dbReference type="AlphaFoldDB" id="A0A0C5W286"/>
<dbReference type="Proteomes" id="UP000032303">
    <property type="component" value="Chromosome 1"/>
</dbReference>
<dbReference type="PANTHER" id="PTHR46889:SF4">
    <property type="entry name" value="TRANSPOSASE INSO FOR INSERTION SEQUENCE ELEMENT IS911B-RELATED"/>
    <property type="match status" value="1"/>
</dbReference>
<evidence type="ECO:0000259" key="2">
    <source>
        <dbReference type="PROSITE" id="PS50994"/>
    </source>
</evidence>
<dbReference type="PATRIC" id="fig|658445.3.peg.531"/>
<dbReference type="InterPro" id="IPR001584">
    <property type="entry name" value="Integrase_cat-core"/>
</dbReference>
<dbReference type="Pfam" id="PF13683">
    <property type="entry name" value="rve_3"/>
    <property type="match status" value="1"/>
</dbReference>
<name>A0A0C5W286_9GAMM</name>
<evidence type="ECO:0000256" key="1">
    <source>
        <dbReference type="SAM" id="MobiDB-lite"/>
    </source>
</evidence>
<dbReference type="SUPFAM" id="SSF53098">
    <property type="entry name" value="Ribonuclease H-like"/>
    <property type="match status" value="1"/>
</dbReference>
<dbReference type="OrthoDB" id="9813126at2"/>
<dbReference type="STRING" id="658445.H744_1c0486"/>
<protein>
    <submittedName>
        <fullName evidence="3">Integrase catalytic subunit</fullName>
    </submittedName>
</protein>
<dbReference type="Gene3D" id="3.30.420.10">
    <property type="entry name" value="Ribonuclease H-like superfamily/Ribonuclease H"/>
    <property type="match status" value="1"/>
</dbReference>
<dbReference type="InterPro" id="IPR012337">
    <property type="entry name" value="RNaseH-like_sf"/>
</dbReference>
<evidence type="ECO:0000313" key="3">
    <source>
        <dbReference type="EMBL" id="AJR05511.1"/>
    </source>
</evidence>
<gene>
    <name evidence="3" type="ORF">H744_1c0486</name>
</gene>
<dbReference type="PROSITE" id="PS50994">
    <property type="entry name" value="INTEGRASE"/>
    <property type="match status" value="1"/>
</dbReference>
<dbReference type="KEGG" id="pgb:H744_1c0486"/>
<dbReference type="InterPro" id="IPR036397">
    <property type="entry name" value="RNaseH_sf"/>
</dbReference>
<proteinExistence type="predicted"/>
<dbReference type="GO" id="GO:0003676">
    <property type="term" value="F:nucleic acid binding"/>
    <property type="evidence" value="ECO:0007669"/>
    <property type="project" value="InterPro"/>
</dbReference>
<sequence>MVEDIYSRKIVRWEVYESESGEQAAALMQRTVMTEQCFRTPLVLHSDNGSPMRSATLQAKLCELGVTPSHSRPRVSNDNPFSESLFRTLKYRPQWPSSGFNNLDDARSWVKNFVEWYNEEHRHSRIGFVTPEQRHRNEDTEILAKRKTVFEQAKTRNPERWSDKIRKCEPAGPVMLNPEKPDINEQLEQAA</sequence>
<feature type="domain" description="Integrase catalytic" evidence="2">
    <location>
        <begin position="1"/>
        <end position="139"/>
    </location>
</feature>
<dbReference type="InterPro" id="IPR050900">
    <property type="entry name" value="Transposase_IS3/IS150/IS904"/>
</dbReference>
<keyword evidence="4" id="KW-1185">Reference proteome</keyword>
<dbReference type="EMBL" id="CP005973">
    <property type="protein sequence ID" value="AJR05511.1"/>
    <property type="molecule type" value="Genomic_DNA"/>
</dbReference>
<evidence type="ECO:0000313" key="4">
    <source>
        <dbReference type="Proteomes" id="UP000032303"/>
    </source>
</evidence>